<dbReference type="EMBL" id="CP015453">
    <property type="protein sequence ID" value="AWH95891.1"/>
    <property type="molecule type" value="Genomic_DNA"/>
</dbReference>
<dbReference type="Pfam" id="PF14249">
    <property type="entry name" value="Tocopherol_cycl"/>
    <property type="match status" value="1"/>
</dbReference>
<sequence length="402" mass="42800">MTLLRRYRATGADLPFGDPLRAHGVDMEGYFLRVTDRERGRAVIALIGINRGPDGHWATLGLASDEVPPRAEAPRAVPPRAVPPRSEATGDTRPSGGSTSSSASPSLASPSSSMSSGAPTPSTPSGTSSSLRLAAAPEGWADPDRLGARSGDLFAYRQDGVTVDMGEGARLHVEITDPVAWPHRAVGGSSIFQSVPALNQYWHPWLLGGKARGWAELDGQRWEFVGADVYGEKNWGAEGFPDSWWWGQAQGFSEPDTCVAFAGGQIHSGPLRTEVTALVVRLPDGRVIRLGNPVVSPVRADVGDDVWALEGSGYGWKIRVTGRAPLGRAHVLPVPLPSEKRNSAGAIEHLSGELEVEVSRFGRHVWSDHSPQAALEHGGLDRAEAELRRRGVPVGETGAAPE</sequence>
<evidence type="ECO:0000256" key="1">
    <source>
        <dbReference type="SAM" id="MobiDB-lite"/>
    </source>
</evidence>
<organism evidence="2 3">
    <name type="scientific">Dietzia psychralcaliphila</name>
    <dbReference type="NCBI Taxonomy" id="139021"/>
    <lineage>
        <taxon>Bacteria</taxon>
        <taxon>Bacillati</taxon>
        <taxon>Actinomycetota</taxon>
        <taxon>Actinomycetes</taxon>
        <taxon>Mycobacteriales</taxon>
        <taxon>Dietziaceae</taxon>
        <taxon>Dietzia</taxon>
    </lineage>
</organism>
<keyword evidence="3" id="KW-1185">Reference proteome</keyword>
<dbReference type="KEGG" id="dpc:A6048_10625"/>
<dbReference type="Proteomes" id="UP000244903">
    <property type="component" value="Chromosome"/>
</dbReference>
<accession>A0AAD0NNK6</accession>
<dbReference type="InterPro" id="IPR025893">
    <property type="entry name" value="Tocopherol_cyclase"/>
</dbReference>
<feature type="compositionally biased region" description="Low complexity" evidence="1">
    <location>
        <begin position="94"/>
        <end position="130"/>
    </location>
</feature>
<dbReference type="RefSeq" id="WP_107749138.1">
    <property type="nucleotide sequence ID" value="NZ_CP015453.1"/>
</dbReference>
<feature type="region of interest" description="Disordered" evidence="1">
    <location>
        <begin position="372"/>
        <end position="402"/>
    </location>
</feature>
<name>A0AAD0NNK6_9ACTN</name>
<evidence type="ECO:0008006" key="4">
    <source>
        <dbReference type="Google" id="ProtNLM"/>
    </source>
</evidence>
<evidence type="ECO:0000313" key="3">
    <source>
        <dbReference type="Proteomes" id="UP000244903"/>
    </source>
</evidence>
<gene>
    <name evidence="2" type="ORF">A6048_10625</name>
</gene>
<dbReference type="GO" id="GO:0009976">
    <property type="term" value="F:tocopherol cyclase activity"/>
    <property type="evidence" value="ECO:0007669"/>
    <property type="project" value="InterPro"/>
</dbReference>
<feature type="compositionally biased region" description="Basic and acidic residues" evidence="1">
    <location>
        <begin position="378"/>
        <end position="389"/>
    </location>
</feature>
<evidence type="ECO:0000313" key="2">
    <source>
        <dbReference type="EMBL" id="AWH95891.1"/>
    </source>
</evidence>
<dbReference type="PANTHER" id="PTHR35309">
    <property type="match status" value="1"/>
</dbReference>
<dbReference type="AlphaFoldDB" id="A0AAD0NNK6"/>
<feature type="region of interest" description="Disordered" evidence="1">
    <location>
        <begin position="67"/>
        <end position="133"/>
    </location>
</feature>
<protein>
    <recommendedName>
        <fullName evidence="4">Tocopherol cyclase-like protein</fullName>
    </recommendedName>
</protein>
<proteinExistence type="predicted"/>
<dbReference type="PANTHER" id="PTHR35309:SF4">
    <property type="entry name" value="TOCOPHEROL CYCLASE"/>
    <property type="match status" value="1"/>
</dbReference>
<reference evidence="2 3" key="1">
    <citation type="submission" date="2016-04" db="EMBL/GenBank/DDBJ databases">
        <title>Complete genome sequence of the haloalkaliphilic hydrocarbon-degrading bacterium Dietzia psychralcaliphila ILA-1T, isolated from a drain of a fish product-processing plant.</title>
        <authorList>
            <person name="Zhao J."/>
            <person name="Hu B."/>
            <person name="Geng S."/>
            <person name="Nie Y."/>
            <person name="Tang Y."/>
        </authorList>
    </citation>
    <scope>NUCLEOTIDE SEQUENCE [LARGE SCALE GENOMIC DNA]</scope>
    <source>
        <strain evidence="2 3">ILA-1</strain>
    </source>
</reference>